<proteinExistence type="inferred from homology"/>
<feature type="non-terminal residue" evidence="3">
    <location>
        <position position="1"/>
    </location>
</feature>
<accession>A0ABW3YQ03</accession>
<name>A0ABW3YQ03_9ACTN</name>
<dbReference type="EC" id="1.1.1.-" evidence="3"/>
<dbReference type="PRINTS" id="PR00080">
    <property type="entry name" value="SDRFAMILY"/>
</dbReference>
<dbReference type="PROSITE" id="PS00061">
    <property type="entry name" value="ADH_SHORT"/>
    <property type="match status" value="1"/>
</dbReference>
<evidence type="ECO:0000313" key="3">
    <source>
        <dbReference type="EMBL" id="MFD1325547.1"/>
    </source>
</evidence>
<dbReference type="InterPro" id="IPR002347">
    <property type="entry name" value="SDR_fam"/>
</dbReference>
<dbReference type="GO" id="GO:0016491">
    <property type="term" value="F:oxidoreductase activity"/>
    <property type="evidence" value="ECO:0007669"/>
    <property type="project" value="UniProtKB-KW"/>
</dbReference>
<keyword evidence="2 3" id="KW-0560">Oxidoreductase</keyword>
<reference evidence="4" key="1">
    <citation type="journal article" date="2019" name="Int. J. Syst. Evol. Microbiol.">
        <title>The Global Catalogue of Microorganisms (GCM) 10K type strain sequencing project: providing services to taxonomists for standard genome sequencing and annotation.</title>
        <authorList>
            <consortium name="The Broad Institute Genomics Platform"/>
            <consortium name="The Broad Institute Genome Sequencing Center for Infectious Disease"/>
            <person name="Wu L."/>
            <person name="Ma J."/>
        </authorList>
    </citation>
    <scope>NUCLEOTIDE SEQUENCE [LARGE SCALE GENOMIC DNA]</scope>
    <source>
        <strain evidence="4">JCM 31037</strain>
    </source>
</reference>
<dbReference type="PANTHER" id="PTHR43669">
    <property type="entry name" value="5-KETO-D-GLUCONATE 5-REDUCTASE"/>
    <property type="match status" value="1"/>
</dbReference>
<keyword evidence="4" id="KW-1185">Reference proteome</keyword>
<dbReference type="Pfam" id="PF13561">
    <property type="entry name" value="adh_short_C2"/>
    <property type="match status" value="1"/>
</dbReference>
<evidence type="ECO:0000256" key="1">
    <source>
        <dbReference type="ARBA" id="ARBA00006484"/>
    </source>
</evidence>
<dbReference type="Proteomes" id="UP001597260">
    <property type="component" value="Unassembled WGS sequence"/>
</dbReference>
<protein>
    <submittedName>
        <fullName evidence="3">SDR family NAD(P)-dependent oxidoreductase</fullName>
        <ecNumber evidence="3">1.1.1.-</ecNumber>
    </submittedName>
</protein>
<comment type="similarity">
    <text evidence="1">Belongs to the short-chain dehydrogenases/reductases (SDR) family.</text>
</comment>
<dbReference type="CDD" id="cd05233">
    <property type="entry name" value="SDR_c"/>
    <property type="match status" value="1"/>
</dbReference>
<dbReference type="Gene3D" id="3.40.50.720">
    <property type="entry name" value="NAD(P)-binding Rossmann-like Domain"/>
    <property type="match status" value="1"/>
</dbReference>
<dbReference type="RefSeq" id="WP_377578080.1">
    <property type="nucleotide sequence ID" value="NZ_JBHTMP010000084.1"/>
</dbReference>
<dbReference type="PANTHER" id="PTHR43669:SF3">
    <property type="entry name" value="ALCOHOL DEHYDROGENASE, PUTATIVE (AFU_ORTHOLOGUE AFUA_3G03445)-RELATED"/>
    <property type="match status" value="1"/>
</dbReference>
<comment type="caution">
    <text evidence="3">The sequence shown here is derived from an EMBL/GenBank/DDBJ whole genome shotgun (WGS) entry which is preliminary data.</text>
</comment>
<evidence type="ECO:0000313" key="4">
    <source>
        <dbReference type="Proteomes" id="UP001597260"/>
    </source>
</evidence>
<organism evidence="3 4">
    <name type="scientific">Micromonospora sonneratiae</name>
    <dbReference type="NCBI Taxonomy" id="1184706"/>
    <lineage>
        <taxon>Bacteria</taxon>
        <taxon>Bacillati</taxon>
        <taxon>Actinomycetota</taxon>
        <taxon>Actinomycetes</taxon>
        <taxon>Micromonosporales</taxon>
        <taxon>Micromonosporaceae</taxon>
        <taxon>Micromonospora</taxon>
    </lineage>
</organism>
<dbReference type="InterPro" id="IPR020904">
    <property type="entry name" value="Sc_DH/Rdtase_CS"/>
</dbReference>
<dbReference type="SUPFAM" id="SSF51735">
    <property type="entry name" value="NAD(P)-binding Rossmann-fold domains"/>
    <property type="match status" value="1"/>
</dbReference>
<dbReference type="PRINTS" id="PR00081">
    <property type="entry name" value="GDHRDH"/>
</dbReference>
<dbReference type="EMBL" id="JBHTMP010000084">
    <property type="protein sequence ID" value="MFD1325547.1"/>
    <property type="molecule type" value="Genomic_DNA"/>
</dbReference>
<sequence length="204" mass="20394">EAAAAAARAAGAQARAYRVDITDEAQVAAALDSAAADLGGLDGLLHVAGIMRGQGLDVREVSTQLWAEVIAANLTGPFLVAKHAVPHLVAAGGGVIVLVASKAGIVTGSGSVPYGASKGGLHGLALTLARQLRPQGIRVHTLCPGDIDTPLMRRSLDEARANGAEADRVAGIQAGLGRPEEVAQVLALLCSSAADGLDGAVFTS</sequence>
<gene>
    <name evidence="3" type="ORF">ACFQ4H_31150</name>
</gene>
<evidence type="ECO:0000256" key="2">
    <source>
        <dbReference type="ARBA" id="ARBA00023002"/>
    </source>
</evidence>
<dbReference type="InterPro" id="IPR036291">
    <property type="entry name" value="NAD(P)-bd_dom_sf"/>
</dbReference>